<evidence type="ECO:0000259" key="7">
    <source>
        <dbReference type="PROSITE" id="PS50006"/>
    </source>
</evidence>
<dbReference type="Gene3D" id="2.60.200.20">
    <property type="match status" value="1"/>
</dbReference>
<dbReference type="OMA" id="SHECNTE"/>
<evidence type="ECO:0000256" key="5">
    <source>
        <dbReference type="ARBA" id="ARBA00023136"/>
    </source>
</evidence>
<keyword evidence="5" id="KW-0472">Membrane</keyword>
<gene>
    <name evidence="8" type="ORF">CCACVL1_26088</name>
</gene>
<dbReference type="InterPro" id="IPR032675">
    <property type="entry name" value="LRR_dom_sf"/>
</dbReference>
<dbReference type="GO" id="GO:0002151">
    <property type="term" value="F:G-quadruplex RNA binding"/>
    <property type="evidence" value="ECO:0007669"/>
    <property type="project" value="InterPro"/>
</dbReference>
<dbReference type="GO" id="GO:0016020">
    <property type="term" value="C:membrane"/>
    <property type="evidence" value="ECO:0007669"/>
    <property type="project" value="UniProtKB-SubCell"/>
</dbReference>
<name>A0A1R3GG48_COCAP</name>
<dbReference type="SUPFAM" id="SSF52058">
    <property type="entry name" value="L domain-like"/>
    <property type="match status" value="1"/>
</dbReference>
<organism evidence="8 9">
    <name type="scientific">Corchorus capsularis</name>
    <name type="common">Jute</name>
    <dbReference type="NCBI Taxonomy" id="210143"/>
    <lineage>
        <taxon>Eukaryota</taxon>
        <taxon>Viridiplantae</taxon>
        <taxon>Streptophyta</taxon>
        <taxon>Embryophyta</taxon>
        <taxon>Tracheophyta</taxon>
        <taxon>Spermatophyta</taxon>
        <taxon>Magnoliopsida</taxon>
        <taxon>eudicotyledons</taxon>
        <taxon>Gunneridae</taxon>
        <taxon>Pentapetalae</taxon>
        <taxon>rosids</taxon>
        <taxon>malvids</taxon>
        <taxon>Malvales</taxon>
        <taxon>Malvaceae</taxon>
        <taxon>Grewioideae</taxon>
        <taxon>Apeibeae</taxon>
        <taxon>Corchorus</taxon>
    </lineage>
</organism>
<dbReference type="Pfam" id="PF23598">
    <property type="entry name" value="LRR_14"/>
    <property type="match status" value="1"/>
</dbReference>
<dbReference type="InterPro" id="IPR025999">
    <property type="entry name" value="MCRS_N"/>
</dbReference>
<dbReference type="SMART" id="SM00240">
    <property type="entry name" value="FHA"/>
    <property type="match status" value="1"/>
</dbReference>
<sequence>MSALAASVSSSWIPEDDLLLKNAIESGASLEALARGAVRFSRKFTVRELQDRWRSLLYDPVISAQASAQMIQVELSAPNLNSKSNKIDHSVENGSAKRKSESIRRLFYDMRKRACNQFLANSSDVSFLESPNNNDCIMQDQFGFCELGVNSVNNGSQKDDLKVTLEKDCSGEKVENLEQNDGLKQSPHITGEVTVEFEHHSVIEETKPYSMEYSPQQPDMPLWTTMEDVPAAVMPINADTDALLNFDGDTLDRSCYDSVNSLLLNSPDDVNKDDASKTKEPETYDSVTSPGIAEAACPANLEQIPDQQSHSGQGEQLGISCSEINLPSTTAVSDPHSPELHVDVTCCMLNSEDPEIPCNDDIILGDAFALSVEEKCHKMGGEQASSSANLLGSKEELSLIKKEDNLAQCFPTPKMVGPEDLSESSQGVKSEIRDAQCHMISRQAQNSMVDPSRSKATQAFPNSAINGAAKEEPSHECNTEVMPTYAETSSILDTILEPEANPSTSDCVEYESDDNAPSFSDVEAMILEMDLCPDDSDSFLSREVARYQDEHAKTRIVRLEQCARSAMQRAIASRGALAIFYGHHMKHYIKETEVILGRATMDVDVDIDLGREGRANKISRRQALIKLEEDGSFSLKNLGKSPIFINGKEVPNGQMMGLGSSSLIEIRDMTFVFETNQNHVKRYLAKLNQKNQEKRTHFEWSEEERKRWAMNAADISSLCQINSSFHPYISSLLSVKREMGTFKFCVSTLVLLAAITRLLPGAESKTYWGDIEALKQLKNGVEPSSVTPGSCLSSWDFTVDPCDSLFSDRFSCGFRCDLMVSGLSRVTEVSLDSAGYSGSLSSAPWNNLPYLQTLDVSNNFFSGSIPGSLANLTRLTRLGLSRNTFSGQIPASIGSLSSLEELYLDNNNIQGSIPTSFNGLVSLRRLEIQSNKLSGELPELGSLKNLYFLDASNNAISGYLPSTFPPSLVQISMRNNMIQGTIPQSLKYLSFLQVLDLSHNKLTDSVPYFLFDHPSLQQLTLSFNSFTSIQSPSDLGTQSELIAVDLSNNELQGWLPPFLPLMPKLSALSLEYNKFSGMIPAQYALKTVMSGSGGIAPFARLLLGGNYLFGPIPGPLLLLKPDSVTVSLADNCLIRCPMRFFFCQGAYQKSLVECKRFSPVIP</sequence>
<dbReference type="InterPro" id="IPR008984">
    <property type="entry name" value="SMAD_FHA_dom_sf"/>
</dbReference>
<evidence type="ECO:0000256" key="4">
    <source>
        <dbReference type="ARBA" id="ARBA00022737"/>
    </source>
</evidence>
<dbReference type="CDD" id="cd22687">
    <property type="entry name" value="FHA_MCRS1"/>
    <property type="match status" value="1"/>
</dbReference>
<evidence type="ECO:0000313" key="8">
    <source>
        <dbReference type="EMBL" id="OMO57000.1"/>
    </source>
</evidence>
<dbReference type="AlphaFoldDB" id="A0A1R3GG48"/>
<dbReference type="InterPro" id="IPR003591">
    <property type="entry name" value="Leu-rich_rpt_typical-subtyp"/>
</dbReference>
<keyword evidence="2" id="KW-0433">Leucine-rich repeat</keyword>
<dbReference type="PROSITE" id="PS50006">
    <property type="entry name" value="FHA_DOMAIN"/>
    <property type="match status" value="1"/>
</dbReference>
<dbReference type="InterPro" id="IPR055414">
    <property type="entry name" value="LRR_R13L4/SHOC2-like"/>
</dbReference>
<proteinExistence type="predicted"/>
<keyword evidence="4" id="KW-0677">Repeat</keyword>
<dbReference type="InterPro" id="IPR001611">
    <property type="entry name" value="Leu-rich_rpt"/>
</dbReference>
<keyword evidence="9" id="KW-1185">Reference proteome</keyword>
<dbReference type="PANTHER" id="PTHR13233">
    <property type="entry name" value="MICROSPHERULE PROTEIN 1"/>
    <property type="match status" value="1"/>
</dbReference>
<dbReference type="InterPro" id="IPR000253">
    <property type="entry name" value="FHA_dom"/>
</dbReference>
<evidence type="ECO:0000256" key="1">
    <source>
        <dbReference type="ARBA" id="ARBA00004370"/>
    </source>
</evidence>
<dbReference type="STRING" id="210143.A0A1R3GG48"/>
<keyword evidence="3" id="KW-0732">Signal</keyword>
<dbReference type="Pfam" id="PF13325">
    <property type="entry name" value="MCRS_N"/>
    <property type="match status" value="1"/>
</dbReference>
<evidence type="ECO:0000256" key="3">
    <source>
        <dbReference type="ARBA" id="ARBA00022729"/>
    </source>
</evidence>
<dbReference type="EMBL" id="AWWV01014435">
    <property type="protein sequence ID" value="OMO57000.1"/>
    <property type="molecule type" value="Genomic_DNA"/>
</dbReference>
<dbReference type="InterPro" id="IPR037912">
    <property type="entry name" value="MCRS1"/>
</dbReference>
<dbReference type="PANTHER" id="PTHR13233:SF13">
    <property type="entry name" value="FHA DOMAIN-CONTAINING PROTEIN"/>
    <property type="match status" value="1"/>
</dbReference>
<dbReference type="PROSITE" id="PS51450">
    <property type="entry name" value="LRR"/>
    <property type="match status" value="1"/>
</dbReference>
<dbReference type="Proteomes" id="UP000188268">
    <property type="component" value="Unassembled WGS sequence"/>
</dbReference>
<dbReference type="Pfam" id="PF00498">
    <property type="entry name" value="FHA"/>
    <property type="match status" value="1"/>
</dbReference>
<dbReference type="SMART" id="SM00369">
    <property type="entry name" value="LRR_TYP"/>
    <property type="match status" value="5"/>
</dbReference>
<evidence type="ECO:0000256" key="2">
    <source>
        <dbReference type="ARBA" id="ARBA00022614"/>
    </source>
</evidence>
<dbReference type="Gene3D" id="3.80.10.10">
    <property type="entry name" value="Ribonuclease Inhibitor"/>
    <property type="match status" value="3"/>
</dbReference>
<dbReference type="GO" id="GO:0044545">
    <property type="term" value="C:NSL complex"/>
    <property type="evidence" value="ECO:0007669"/>
    <property type="project" value="TreeGrafter"/>
</dbReference>
<dbReference type="GO" id="GO:0071339">
    <property type="term" value="C:MLL1 complex"/>
    <property type="evidence" value="ECO:0007669"/>
    <property type="project" value="InterPro"/>
</dbReference>
<dbReference type="SUPFAM" id="SSF49879">
    <property type="entry name" value="SMAD/FHA domain"/>
    <property type="match status" value="1"/>
</dbReference>
<feature type="compositionally biased region" description="Basic and acidic residues" evidence="6">
    <location>
        <begin position="269"/>
        <end position="282"/>
    </location>
</feature>
<dbReference type="GO" id="GO:0031011">
    <property type="term" value="C:Ino80 complex"/>
    <property type="evidence" value="ECO:0007669"/>
    <property type="project" value="InterPro"/>
</dbReference>
<evidence type="ECO:0000313" key="9">
    <source>
        <dbReference type="Proteomes" id="UP000188268"/>
    </source>
</evidence>
<comment type="subcellular location">
    <subcellularLocation>
        <location evidence="1">Membrane</location>
    </subcellularLocation>
</comment>
<dbReference type="FunFam" id="3.80.10.10:FF:000400">
    <property type="entry name" value="Nuclear pore complex protein NUP107"/>
    <property type="match status" value="1"/>
</dbReference>
<reference evidence="8 9" key="1">
    <citation type="submission" date="2013-09" db="EMBL/GenBank/DDBJ databases">
        <title>Corchorus capsularis genome sequencing.</title>
        <authorList>
            <person name="Alam M."/>
            <person name="Haque M.S."/>
            <person name="Islam M.S."/>
            <person name="Emdad E.M."/>
            <person name="Islam M.M."/>
            <person name="Ahmed B."/>
            <person name="Halim A."/>
            <person name="Hossen Q.M.M."/>
            <person name="Hossain M.Z."/>
            <person name="Ahmed R."/>
            <person name="Khan M.M."/>
            <person name="Islam R."/>
            <person name="Rashid M.M."/>
            <person name="Khan S.A."/>
            <person name="Rahman M.S."/>
            <person name="Alam M."/>
        </authorList>
    </citation>
    <scope>NUCLEOTIDE SEQUENCE [LARGE SCALE GENOMIC DNA]</scope>
    <source>
        <strain evidence="9">cv. CVL-1</strain>
        <tissue evidence="8">Whole seedling</tissue>
    </source>
</reference>
<accession>A0A1R3GG48</accession>
<feature type="region of interest" description="Disordered" evidence="6">
    <location>
        <begin position="262"/>
        <end position="290"/>
    </location>
</feature>
<comment type="caution">
    <text evidence="8">The sequence shown here is derived from an EMBL/GenBank/DDBJ whole genome shotgun (WGS) entry which is preliminary data.</text>
</comment>
<dbReference type="GO" id="GO:0045944">
    <property type="term" value="P:positive regulation of transcription by RNA polymerase II"/>
    <property type="evidence" value="ECO:0007669"/>
    <property type="project" value="TreeGrafter"/>
</dbReference>
<protein>
    <recommendedName>
        <fullName evidence="7">FHA domain-containing protein</fullName>
    </recommendedName>
</protein>
<dbReference type="OrthoDB" id="10262769at2759"/>
<evidence type="ECO:0000256" key="6">
    <source>
        <dbReference type="SAM" id="MobiDB-lite"/>
    </source>
</evidence>
<dbReference type="Gramene" id="OMO57000">
    <property type="protein sequence ID" value="OMO57000"/>
    <property type="gene ID" value="CCACVL1_26088"/>
</dbReference>
<feature type="domain" description="FHA" evidence="7">
    <location>
        <begin position="594"/>
        <end position="650"/>
    </location>
</feature>